<gene>
    <name evidence="2" type="ORF">HII31_07479</name>
</gene>
<keyword evidence="1" id="KW-0472">Membrane</keyword>
<comment type="caution">
    <text evidence="2">The sequence shown here is derived from an EMBL/GenBank/DDBJ whole genome shotgun (WGS) entry which is preliminary data.</text>
</comment>
<keyword evidence="1" id="KW-0812">Transmembrane</keyword>
<dbReference type="Proteomes" id="UP000660729">
    <property type="component" value="Unassembled WGS sequence"/>
</dbReference>
<evidence type="ECO:0000256" key="1">
    <source>
        <dbReference type="SAM" id="Phobius"/>
    </source>
</evidence>
<evidence type="ECO:0000313" key="2">
    <source>
        <dbReference type="EMBL" id="KAF7191119.1"/>
    </source>
</evidence>
<keyword evidence="1" id="KW-1133">Transmembrane helix</keyword>
<dbReference type="AlphaFoldDB" id="A0A8H6RHJ7"/>
<keyword evidence="3" id="KW-1185">Reference proteome</keyword>
<proteinExistence type="predicted"/>
<feature type="transmembrane region" description="Helical" evidence="1">
    <location>
        <begin position="154"/>
        <end position="170"/>
    </location>
</feature>
<feature type="transmembrane region" description="Helical" evidence="1">
    <location>
        <begin position="124"/>
        <end position="142"/>
    </location>
</feature>
<reference evidence="2" key="1">
    <citation type="submission" date="2020-04" db="EMBL/GenBank/DDBJ databases">
        <title>Draft genome resource of the tomato pathogen Pseudocercospora fuligena.</title>
        <authorList>
            <person name="Zaccaron A."/>
        </authorList>
    </citation>
    <scope>NUCLEOTIDE SEQUENCE</scope>
    <source>
        <strain evidence="2">PF001</strain>
    </source>
</reference>
<protein>
    <submittedName>
        <fullName evidence="2">Uncharacterized protein</fullName>
    </submittedName>
</protein>
<dbReference type="EMBL" id="JABCIY010000160">
    <property type="protein sequence ID" value="KAF7191119.1"/>
    <property type="molecule type" value="Genomic_DNA"/>
</dbReference>
<accession>A0A8H6RHJ7</accession>
<dbReference type="OrthoDB" id="3627160at2759"/>
<sequence length="171" mass="19127">MPSKRSHNPPAYEHDYDMCEKTAMGTASTLEAGVIPIPANDAIPEEVQRYVSRMLSSKNGITVAEADEIAAKWKLGTGRDLRQYPAYLHVQILGDEAGWAVFKEVKIQSTLEKESKQDLFKGRFRPVIGIFLTTVITLMLLTLTPTRNYEALEGKFYLGLLSLCILFCLTV</sequence>
<evidence type="ECO:0000313" key="3">
    <source>
        <dbReference type="Proteomes" id="UP000660729"/>
    </source>
</evidence>
<organism evidence="2 3">
    <name type="scientific">Pseudocercospora fuligena</name>
    <dbReference type="NCBI Taxonomy" id="685502"/>
    <lineage>
        <taxon>Eukaryota</taxon>
        <taxon>Fungi</taxon>
        <taxon>Dikarya</taxon>
        <taxon>Ascomycota</taxon>
        <taxon>Pezizomycotina</taxon>
        <taxon>Dothideomycetes</taxon>
        <taxon>Dothideomycetidae</taxon>
        <taxon>Mycosphaerellales</taxon>
        <taxon>Mycosphaerellaceae</taxon>
        <taxon>Pseudocercospora</taxon>
    </lineage>
</organism>
<name>A0A8H6RHJ7_9PEZI</name>